<protein>
    <recommendedName>
        <fullName evidence="4">Mu-like prophage protein Com</fullName>
    </recommendedName>
</protein>
<comment type="caution">
    <text evidence="2">The sequence shown here is derived from an EMBL/GenBank/DDBJ whole genome shotgun (WGS) entry which is preliminary data.</text>
</comment>
<evidence type="ECO:0008006" key="4">
    <source>
        <dbReference type="Google" id="ProtNLM"/>
    </source>
</evidence>
<organism evidence="2 3">
    <name type="scientific">Eisenbergiella tayi</name>
    <dbReference type="NCBI Taxonomy" id="1432052"/>
    <lineage>
        <taxon>Bacteria</taxon>
        <taxon>Bacillati</taxon>
        <taxon>Bacillota</taxon>
        <taxon>Clostridia</taxon>
        <taxon>Lachnospirales</taxon>
        <taxon>Lachnospiraceae</taxon>
        <taxon>Eisenbergiella</taxon>
    </lineage>
</organism>
<dbReference type="Proteomes" id="UP000094271">
    <property type="component" value="Unassembled WGS sequence"/>
</dbReference>
<evidence type="ECO:0000313" key="2">
    <source>
        <dbReference type="EMBL" id="ODR39293.1"/>
    </source>
</evidence>
<proteinExistence type="predicted"/>
<dbReference type="RefSeq" id="WP_069432371.1">
    <property type="nucleotide sequence ID" value="NZ_MEHA01000043.1"/>
</dbReference>
<evidence type="ECO:0000313" key="3">
    <source>
        <dbReference type="Proteomes" id="UP000094271"/>
    </source>
</evidence>
<reference evidence="2 3" key="1">
    <citation type="submission" date="2016-08" db="EMBL/GenBank/DDBJ databases">
        <authorList>
            <person name="Seilhamer J.J."/>
        </authorList>
    </citation>
    <scope>NUCLEOTIDE SEQUENCE [LARGE SCALE GENOMIC DNA]</scope>
    <source>
        <strain evidence="2 3">NML150140-1</strain>
    </source>
</reference>
<accession>A0A1E3U6U4</accession>
<dbReference type="AlphaFoldDB" id="A0A1E3U6U4"/>
<name>A0A1E3U6U4_9FIRM</name>
<evidence type="ECO:0000256" key="1">
    <source>
        <dbReference type="SAM" id="MobiDB-lite"/>
    </source>
</evidence>
<sequence>MMTERVKMRYVSCPSCGKQLFKVAGNCSVEITCVRCKKEIVGVVDEIYMKIFENCRGKEPDQEKASRYSTDMEALRQRKRAI</sequence>
<dbReference type="OrthoDB" id="1913594at2"/>
<feature type="region of interest" description="Disordered" evidence="1">
    <location>
        <begin position="63"/>
        <end position="82"/>
    </location>
</feature>
<dbReference type="EMBL" id="MEHA01000043">
    <property type="protein sequence ID" value="ODR39293.1"/>
    <property type="molecule type" value="Genomic_DNA"/>
</dbReference>
<gene>
    <name evidence="2" type="ORF">BEI59_33225</name>
</gene>